<dbReference type="KEGG" id="fgl:EM308_09350"/>
<reference evidence="2 3" key="1">
    <citation type="submission" date="2016-10" db="EMBL/GenBank/DDBJ databases">
        <title>Flavobacterium gilvum sp. nov., isolated from stream water.</title>
        <authorList>
            <person name="Shin S.-K."/>
            <person name="Cho Y.-J."/>
            <person name="Yi H."/>
        </authorList>
    </citation>
    <scope>NUCLEOTIDE SEQUENCE [LARGE SCALE GENOMIC DNA]</scope>
    <source>
        <strain evidence="2 3">EM1308</strain>
    </source>
</reference>
<sequence length="176" mass="19993">MKTIAYIGTSLDGFIARKNGEIDWLIQFDSEEINQSYTEFSSEIDAIIMGSGTYEKVLTFPTWFYQQKVFVLSSQIKQVPDALKEKVTILPFQPKAALDYLSDKGYSNIYVDGGKVIQSFLKENLLDELIITRVPVLIGNGIPLFGELNQDIAFEHIKTNLFSNGLVKSHYKRIQK</sequence>
<dbReference type="EMBL" id="CP017479">
    <property type="protein sequence ID" value="AOW09692.1"/>
    <property type="molecule type" value="Genomic_DNA"/>
</dbReference>
<feature type="domain" description="Bacterial bifunctional deaminase-reductase C-terminal" evidence="1">
    <location>
        <begin position="5"/>
        <end position="167"/>
    </location>
</feature>
<dbReference type="PANTHER" id="PTHR38011:SF11">
    <property type="entry name" value="2,5-DIAMINO-6-RIBOSYLAMINO-4(3H)-PYRIMIDINONE 5'-PHOSPHATE REDUCTASE"/>
    <property type="match status" value="1"/>
</dbReference>
<gene>
    <name evidence="2" type="ORF">EM308_09350</name>
</gene>
<dbReference type="SUPFAM" id="SSF53597">
    <property type="entry name" value="Dihydrofolate reductase-like"/>
    <property type="match status" value="1"/>
</dbReference>
<name>A0AAC9I806_9FLAO</name>
<proteinExistence type="predicted"/>
<dbReference type="Proteomes" id="UP000175968">
    <property type="component" value="Chromosome"/>
</dbReference>
<evidence type="ECO:0000259" key="1">
    <source>
        <dbReference type="Pfam" id="PF01872"/>
    </source>
</evidence>
<evidence type="ECO:0000313" key="3">
    <source>
        <dbReference type="Proteomes" id="UP000175968"/>
    </source>
</evidence>
<dbReference type="GO" id="GO:0009231">
    <property type="term" value="P:riboflavin biosynthetic process"/>
    <property type="evidence" value="ECO:0007669"/>
    <property type="project" value="InterPro"/>
</dbReference>
<dbReference type="Pfam" id="PF01872">
    <property type="entry name" value="RibD_C"/>
    <property type="match status" value="1"/>
</dbReference>
<dbReference type="RefSeq" id="WP_035637669.1">
    <property type="nucleotide sequence ID" value="NZ_CP017479.1"/>
</dbReference>
<keyword evidence="3" id="KW-1185">Reference proteome</keyword>
<dbReference type="InterPro" id="IPR002734">
    <property type="entry name" value="RibDG_C"/>
</dbReference>
<evidence type="ECO:0000313" key="2">
    <source>
        <dbReference type="EMBL" id="AOW09692.1"/>
    </source>
</evidence>
<accession>A0AAC9I806</accession>
<dbReference type="InterPro" id="IPR050765">
    <property type="entry name" value="Riboflavin_Biosynth_HTPR"/>
</dbReference>
<dbReference type="AlphaFoldDB" id="A0AAC9I806"/>
<protein>
    <recommendedName>
        <fullName evidence="1">Bacterial bifunctional deaminase-reductase C-terminal domain-containing protein</fullName>
    </recommendedName>
</protein>
<dbReference type="GO" id="GO:0008703">
    <property type="term" value="F:5-amino-6-(5-phosphoribosylamino)uracil reductase activity"/>
    <property type="evidence" value="ECO:0007669"/>
    <property type="project" value="InterPro"/>
</dbReference>
<dbReference type="PANTHER" id="PTHR38011">
    <property type="entry name" value="DIHYDROFOLATE REDUCTASE FAMILY PROTEIN (AFU_ORTHOLOGUE AFUA_8G06820)"/>
    <property type="match status" value="1"/>
</dbReference>
<dbReference type="Gene3D" id="3.40.430.10">
    <property type="entry name" value="Dihydrofolate Reductase, subunit A"/>
    <property type="match status" value="1"/>
</dbReference>
<organism evidence="2 3">
    <name type="scientific">Flavobacterium gilvum</name>
    <dbReference type="NCBI Taxonomy" id="1492737"/>
    <lineage>
        <taxon>Bacteria</taxon>
        <taxon>Pseudomonadati</taxon>
        <taxon>Bacteroidota</taxon>
        <taxon>Flavobacteriia</taxon>
        <taxon>Flavobacteriales</taxon>
        <taxon>Flavobacteriaceae</taxon>
        <taxon>Flavobacterium</taxon>
    </lineage>
</organism>
<dbReference type="InterPro" id="IPR024072">
    <property type="entry name" value="DHFR-like_dom_sf"/>
</dbReference>